<gene>
    <name evidence="1" type="ORF">ENS19_03090</name>
</gene>
<dbReference type="EMBL" id="DSTX01000002">
    <property type="protein sequence ID" value="HFK20245.1"/>
    <property type="molecule type" value="Genomic_DNA"/>
</dbReference>
<dbReference type="AlphaFoldDB" id="A0A7C3EZW4"/>
<organism evidence="1">
    <name type="scientific">Candidatus Methanomethylicus mesodigestus</name>
    <dbReference type="NCBI Taxonomy" id="1867258"/>
    <lineage>
        <taxon>Archaea</taxon>
        <taxon>Thermoproteota</taxon>
        <taxon>Methanosuratincolia</taxon>
        <taxon>Candidatus Methanomethylicales</taxon>
        <taxon>Candidatus Methanomethylicaceae</taxon>
        <taxon>Candidatus Methanomethylicus</taxon>
    </lineage>
</organism>
<accession>A0A7C3EZW4</accession>
<evidence type="ECO:0008006" key="2">
    <source>
        <dbReference type="Google" id="ProtNLM"/>
    </source>
</evidence>
<evidence type="ECO:0000313" key="1">
    <source>
        <dbReference type="EMBL" id="HFK20245.1"/>
    </source>
</evidence>
<name>A0A7C3EZW4_9CREN</name>
<reference evidence="1" key="1">
    <citation type="journal article" date="2020" name="mSystems">
        <title>Genome- and Community-Level Interaction Insights into Carbon Utilization and Element Cycling Functions of Hydrothermarchaeota in Hydrothermal Sediment.</title>
        <authorList>
            <person name="Zhou Z."/>
            <person name="Liu Y."/>
            <person name="Xu W."/>
            <person name="Pan J."/>
            <person name="Luo Z.H."/>
            <person name="Li M."/>
        </authorList>
    </citation>
    <scope>NUCLEOTIDE SEQUENCE [LARGE SCALE GENOMIC DNA]</scope>
    <source>
        <strain evidence="1">SpSt-468</strain>
    </source>
</reference>
<protein>
    <recommendedName>
        <fullName evidence="2">Transcriptional regulator</fullName>
    </recommendedName>
</protein>
<sequence>MKMEKKKFTVIQELIFEGILAKVPDKSKVEEVEVGSGDVLGYISKEMTKRKDSGTKGGVAGTKGWADMFRLSVKDLVQMGYLREKKGMLSSKLTLTKAGLQAFEEYKKPT</sequence>
<proteinExistence type="predicted"/>
<comment type="caution">
    <text evidence="1">The sequence shown here is derived from an EMBL/GenBank/DDBJ whole genome shotgun (WGS) entry which is preliminary data.</text>
</comment>